<evidence type="ECO:0000256" key="1">
    <source>
        <dbReference type="SAM" id="SignalP"/>
    </source>
</evidence>
<feature type="signal peptide" evidence="1">
    <location>
        <begin position="1"/>
        <end position="23"/>
    </location>
</feature>
<protein>
    <recommendedName>
        <fullName evidence="4">DUF2147 domain-containing protein</fullName>
    </recommendedName>
</protein>
<evidence type="ECO:0000313" key="3">
    <source>
        <dbReference type="Proteomes" id="UP000182427"/>
    </source>
</evidence>
<proteinExistence type="predicted"/>
<dbReference type="RefSeq" id="WP_083343557.1">
    <property type="nucleotide sequence ID" value="NZ_LT629690.1"/>
</dbReference>
<feature type="chain" id="PRO_5009240982" description="DUF2147 domain-containing protein" evidence="1">
    <location>
        <begin position="24"/>
        <end position="133"/>
    </location>
</feature>
<keyword evidence="3" id="KW-1185">Reference proteome</keyword>
<dbReference type="OrthoDB" id="120861at2"/>
<reference evidence="2 3" key="1">
    <citation type="submission" date="2016-10" db="EMBL/GenBank/DDBJ databases">
        <authorList>
            <person name="de Groot N.N."/>
        </authorList>
    </citation>
    <scope>NUCLEOTIDE SEQUENCE [LARGE SCALE GENOMIC DNA]</scope>
    <source>
        <strain evidence="2 3">GAS232</strain>
    </source>
</reference>
<dbReference type="EMBL" id="LT629690">
    <property type="protein sequence ID" value="SDE72827.1"/>
    <property type="molecule type" value="Genomic_DNA"/>
</dbReference>
<dbReference type="Proteomes" id="UP000182427">
    <property type="component" value="Chromosome I"/>
</dbReference>
<accession>A0A1G7FAA1</accession>
<keyword evidence="1" id="KW-0732">Signal</keyword>
<gene>
    <name evidence="2" type="ORF">SAMN05444167_0271</name>
</gene>
<evidence type="ECO:0000313" key="2">
    <source>
        <dbReference type="EMBL" id="SDE72827.1"/>
    </source>
</evidence>
<organism evidence="2 3">
    <name type="scientific">Terriglobus roseus</name>
    <dbReference type="NCBI Taxonomy" id="392734"/>
    <lineage>
        <taxon>Bacteria</taxon>
        <taxon>Pseudomonadati</taxon>
        <taxon>Acidobacteriota</taxon>
        <taxon>Terriglobia</taxon>
        <taxon>Terriglobales</taxon>
        <taxon>Acidobacteriaceae</taxon>
        <taxon>Terriglobus</taxon>
    </lineage>
</organism>
<evidence type="ECO:0008006" key="4">
    <source>
        <dbReference type="Google" id="ProtNLM"/>
    </source>
</evidence>
<dbReference type="AlphaFoldDB" id="A0A1G7FAA1"/>
<name>A0A1G7FAA1_9BACT</name>
<sequence length="133" mass="13540">MKKVWIAAFAVAAPLLAQTPAPANVAGVWDIGGEVAGVQVVEHCTFVQADDASITGSCDVQGAKWPTTGNVKGGDVTFQHNGKYNGDDYTITYHGKLDKGALTGTMDVDPFGVTGSFTAAKGTATPAPAPAGM</sequence>